<evidence type="ECO:0000256" key="1">
    <source>
        <dbReference type="SAM" id="MobiDB-lite"/>
    </source>
</evidence>
<organism evidence="4">
    <name type="scientific">Selaginella moellendorffii</name>
    <name type="common">Spikemoss</name>
    <dbReference type="NCBI Taxonomy" id="88036"/>
    <lineage>
        <taxon>Eukaryota</taxon>
        <taxon>Viridiplantae</taxon>
        <taxon>Streptophyta</taxon>
        <taxon>Embryophyta</taxon>
        <taxon>Tracheophyta</taxon>
        <taxon>Lycopodiopsida</taxon>
        <taxon>Selaginellales</taxon>
        <taxon>Selaginellaceae</taxon>
        <taxon>Selaginella</taxon>
    </lineage>
</organism>
<evidence type="ECO:0000313" key="3">
    <source>
        <dbReference type="EMBL" id="EFJ29001.1"/>
    </source>
</evidence>
<feature type="domain" description="Spatacsin C-terminal" evidence="2">
    <location>
        <begin position="1022"/>
        <end position="1311"/>
    </location>
</feature>
<dbReference type="GO" id="GO:0005737">
    <property type="term" value="C:cytoplasm"/>
    <property type="evidence" value="ECO:0000318"/>
    <property type="project" value="GO_Central"/>
</dbReference>
<keyword evidence="4" id="KW-1185">Reference proteome</keyword>
<name>D8RG94_SELML</name>
<proteinExistence type="predicted"/>
<accession>D8RG94</accession>
<dbReference type="PANTHER" id="PTHR13650">
    <property type="entry name" value="SPATACSIN"/>
    <property type="match status" value="1"/>
</dbReference>
<sequence>MSPASWEESIKKRIDKQIHLNSLETPESKLELQLLQGCPLAAFSYLMSLRANEGRSGDDGVLSHVEEYLLCLVSFSRLDAFCKTGVVQVKPLGVRNFRNDVVTAACSLLLELCGVSATVLRTDIAALRRIAESESSGEDVSNYLAESLSNSYTETGVAGEADKRCTSLILEHLERASMTGEDANGLWLKTGEGNGQELRTSQMSMSERWSLVTAFCRVHHLPLSTVYLTHLAGDDDWASKNFKDEQLRSHVLTVLNSMSGKSDHTEILDHNELFSLIAEIESRKTPGADLIQKAKSMRWPLLAVVASCFNDVSPLTCVAAWLEVTAERETNGVGAALASNVGYAVDATNAVYHTHHRLPVYTRINAKRRRLLSSQNEDDFIESSQPMQPTQILHAADGTQESLAKMVATLCEKQLFIPLLKAFELFLPSSPLLHFIRFLRAFSQMRLSEASAHLADFSAFLKEEIHSRGGRSGTTWISKAAIAGANAILAACPSAYEKRCMLQLLAAADFGDGGVAAMGYRKLYWKIQLADPSLRQGRQSGTQVDDLDDDALLKDLEASGQWEDARSWARQLDLSNQGNSGAVHHVTEMQAEAMVAEWKELLWDVPEQRAALWRHCQALFTKHSYPPLKAGMFFLKHAEDIEQHGLPAELHAVLLLALQWLSGSITGSAPVYPVPLLRELETRVWLLAVESEVLMKSSSSNSPTFRLGALNLESPFSMHSGSPVDRTAAKIATVDGHLKVFNSMHADIMDDIRQVHSPVGSGGKNGGSKPKRRLLRRGQEKEQTSPDMDNKLKITDEDSTAGWEDKVGEGEVERAILALVEVGQVQAARQLQQKLSPSRVPAELVWAETAYNVAMLSSPTVKGSIRGSALGAPVMKTLNKLKLKDVSSASPLQAMEALTAACREGCGRGHCRRVTAVAQIANFLDLPFFEAFQKHPTELLQLLSLKGQDAVSEAKLLVATHSINASSIARILAESFLKGLLAAHRGGYMDSSSSKEEGPAPLLWRSSDFVQWGQLCPSEPELGHALMRLVISGHDMPHACEVELLILAHQFYESSACLDGMDVLVALAATRVEAYVAEGDFSALARLVTGVSNFQALRFVLDLLIENGQLELLLKKRAAVDALKESSASVRGFRMAVISALKHFNPHDLDAFGMVFSHFSMAHEMANLLESRGRKGLTRSIRNDPEQNEEVLEIMRFFVEASEVYAGIDCGNKTRWCCAQASLLSLQLRMPEIMWLNLTETNARRLLVDQRRFQEALIVAEAYGLNQPAEWVPVLWNQVLSPGWIEHFLTEFVASLPLRPSMLMELARIYRSEVLARGDHLDFSKWLTSGMPHEITKSFRSILKHVGDFRLRTQLTTLASGFPDVLDMCARILDKVPDIAGPLVLKRGHGGTYVSLM</sequence>
<gene>
    <name evidence="3" type="ORF">SELMODRAFT_92664</name>
</gene>
<dbReference type="STRING" id="88036.D8RG94"/>
<dbReference type="InterPro" id="IPR028103">
    <property type="entry name" value="Spatacsin"/>
</dbReference>
<evidence type="ECO:0000313" key="4">
    <source>
        <dbReference type="Proteomes" id="UP000001514"/>
    </source>
</evidence>
<feature type="compositionally biased region" description="Basic and acidic residues" evidence="1">
    <location>
        <begin position="777"/>
        <end position="793"/>
    </location>
</feature>
<dbReference type="Pfam" id="PF14649">
    <property type="entry name" value="Spatacsin_C"/>
    <property type="match status" value="1"/>
</dbReference>
<dbReference type="HOGENOM" id="CLU_000155_0_0_1"/>
<reference evidence="3 4" key="1">
    <citation type="journal article" date="2011" name="Science">
        <title>The Selaginella genome identifies genetic changes associated with the evolution of vascular plants.</title>
        <authorList>
            <person name="Banks J.A."/>
            <person name="Nishiyama T."/>
            <person name="Hasebe M."/>
            <person name="Bowman J.L."/>
            <person name="Gribskov M."/>
            <person name="dePamphilis C."/>
            <person name="Albert V.A."/>
            <person name="Aono N."/>
            <person name="Aoyama T."/>
            <person name="Ambrose B.A."/>
            <person name="Ashton N.W."/>
            <person name="Axtell M.J."/>
            <person name="Barker E."/>
            <person name="Barker M.S."/>
            <person name="Bennetzen J.L."/>
            <person name="Bonawitz N.D."/>
            <person name="Chapple C."/>
            <person name="Cheng C."/>
            <person name="Correa L.G."/>
            <person name="Dacre M."/>
            <person name="DeBarry J."/>
            <person name="Dreyer I."/>
            <person name="Elias M."/>
            <person name="Engstrom E.M."/>
            <person name="Estelle M."/>
            <person name="Feng L."/>
            <person name="Finet C."/>
            <person name="Floyd S.K."/>
            <person name="Frommer W.B."/>
            <person name="Fujita T."/>
            <person name="Gramzow L."/>
            <person name="Gutensohn M."/>
            <person name="Harholt J."/>
            <person name="Hattori M."/>
            <person name="Heyl A."/>
            <person name="Hirai T."/>
            <person name="Hiwatashi Y."/>
            <person name="Ishikawa M."/>
            <person name="Iwata M."/>
            <person name="Karol K.G."/>
            <person name="Koehler B."/>
            <person name="Kolukisaoglu U."/>
            <person name="Kubo M."/>
            <person name="Kurata T."/>
            <person name="Lalonde S."/>
            <person name="Li K."/>
            <person name="Li Y."/>
            <person name="Litt A."/>
            <person name="Lyons E."/>
            <person name="Manning G."/>
            <person name="Maruyama T."/>
            <person name="Michael T.P."/>
            <person name="Mikami K."/>
            <person name="Miyazaki S."/>
            <person name="Morinaga S."/>
            <person name="Murata T."/>
            <person name="Mueller-Roeber B."/>
            <person name="Nelson D.R."/>
            <person name="Obara M."/>
            <person name="Oguri Y."/>
            <person name="Olmstead R.G."/>
            <person name="Onodera N."/>
            <person name="Petersen B.L."/>
            <person name="Pils B."/>
            <person name="Prigge M."/>
            <person name="Rensing S.A."/>
            <person name="Riano-Pachon D.M."/>
            <person name="Roberts A.W."/>
            <person name="Sato Y."/>
            <person name="Scheller H.V."/>
            <person name="Schulz B."/>
            <person name="Schulz C."/>
            <person name="Shakirov E.V."/>
            <person name="Shibagaki N."/>
            <person name="Shinohara N."/>
            <person name="Shippen D.E."/>
            <person name="Soerensen I."/>
            <person name="Sotooka R."/>
            <person name="Sugimoto N."/>
            <person name="Sugita M."/>
            <person name="Sumikawa N."/>
            <person name="Tanurdzic M."/>
            <person name="Theissen G."/>
            <person name="Ulvskov P."/>
            <person name="Wakazuki S."/>
            <person name="Weng J.K."/>
            <person name="Willats W.W."/>
            <person name="Wipf D."/>
            <person name="Wolf P.G."/>
            <person name="Yang L."/>
            <person name="Zimmer A.D."/>
            <person name="Zhu Q."/>
            <person name="Mitros T."/>
            <person name="Hellsten U."/>
            <person name="Loque D."/>
            <person name="Otillar R."/>
            <person name="Salamov A."/>
            <person name="Schmutz J."/>
            <person name="Shapiro H."/>
            <person name="Lindquist E."/>
            <person name="Lucas S."/>
            <person name="Rokhsar D."/>
            <person name="Grigoriev I.V."/>
        </authorList>
    </citation>
    <scope>NUCLEOTIDE SEQUENCE [LARGE SCALE GENOMIC DNA]</scope>
</reference>
<dbReference type="InterPro" id="IPR028107">
    <property type="entry name" value="Spatacsin_C_dom"/>
</dbReference>
<evidence type="ECO:0000259" key="2">
    <source>
        <dbReference type="Pfam" id="PF14649"/>
    </source>
</evidence>
<dbReference type="eggNOG" id="KOG1884">
    <property type="taxonomic scope" value="Eukaryota"/>
</dbReference>
<dbReference type="Gramene" id="EFJ29001">
    <property type="protein sequence ID" value="EFJ29001"/>
    <property type="gene ID" value="SELMODRAFT_92664"/>
</dbReference>
<dbReference type="OMA" id="DWASKEF"/>
<dbReference type="EMBL" id="GL377578">
    <property type="protein sequence ID" value="EFJ29001.1"/>
    <property type="molecule type" value="Genomic_DNA"/>
</dbReference>
<dbReference type="KEGG" id="smo:SELMODRAFT_92664"/>
<dbReference type="PANTHER" id="PTHR13650:SF0">
    <property type="entry name" value="SPATACSIN"/>
    <property type="match status" value="1"/>
</dbReference>
<dbReference type="Proteomes" id="UP000001514">
    <property type="component" value="Unassembled WGS sequence"/>
</dbReference>
<protein>
    <recommendedName>
        <fullName evidence="2">Spatacsin C-terminal domain-containing protein</fullName>
    </recommendedName>
</protein>
<dbReference type="InParanoid" id="D8RG94"/>
<feature type="region of interest" description="Disordered" evidence="1">
    <location>
        <begin position="755"/>
        <end position="793"/>
    </location>
</feature>